<dbReference type="PANTHER" id="PTHR48006:SF60">
    <property type="entry name" value="PROTEIN KINASE DOMAIN-CONTAINING PROTEIN"/>
    <property type="match status" value="1"/>
</dbReference>
<dbReference type="FunFam" id="1.10.510.10:FF:000044">
    <property type="entry name" value="Putative LRR receptor-like serine/threonine-protein kinase"/>
    <property type="match status" value="1"/>
</dbReference>
<evidence type="ECO:0000256" key="17">
    <source>
        <dbReference type="ARBA" id="ARBA00047899"/>
    </source>
</evidence>
<dbReference type="Pfam" id="PF11721">
    <property type="entry name" value="Malectin"/>
    <property type="match status" value="1"/>
</dbReference>
<evidence type="ECO:0000256" key="16">
    <source>
        <dbReference type="ARBA" id="ARBA00023180"/>
    </source>
</evidence>
<keyword evidence="11" id="KW-0418">Kinase</keyword>
<evidence type="ECO:0000256" key="4">
    <source>
        <dbReference type="ARBA" id="ARBA00022553"/>
    </source>
</evidence>
<dbReference type="FunFam" id="3.80.10.10:FF:000041">
    <property type="entry name" value="LRR receptor-like serine/threonine-protein kinase ERECTA"/>
    <property type="match status" value="1"/>
</dbReference>
<evidence type="ECO:0000256" key="19">
    <source>
        <dbReference type="SAM" id="Phobius"/>
    </source>
</evidence>
<protein>
    <recommendedName>
        <fullName evidence="2">non-specific serine/threonine protein kinase</fullName>
        <ecNumber evidence="2">2.7.11.1</ecNumber>
    </recommendedName>
</protein>
<evidence type="ECO:0000256" key="7">
    <source>
        <dbReference type="ARBA" id="ARBA00022692"/>
    </source>
</evidence>
<evidence type="ECO:0000256" key="14">
    <source>
        <dbReference type="ARBA" id="ARBA00023136"/>
    </source>
</evidence>
<dbReference type="InterPro" id="IPR001611">
    <property type="entry name" value="Leu-rich_rpt"/>
</dbReference>
<gene>
    <name evidence="21" type="ORF">POTOM_041012</name>
</gene>
<proteinExistence type="predicted"/>
<dbReference type="SMART" id="SM00220">
    <property type="entry name" value="S_TKc"/>
    <property type="match status" value="1"/>
</dbReference>
<dbReference type="GO" id="GO:0004674">
    <property type="term" value="F:protein serine/threonine kinase activity"/>
    <property type="evidence" value="ECO:0007669"/>
    <property type="project" value="UniProtKB-KW"/>
</dbReference>
<dbReference type="EMBL" id="JAAWWB010000022">
    <property type="protein sequence ID" value="KAG6755194.1"/>
    <property type="molecule type" value="Genomic_DNA"/>
</dbReference>
<dbReference type="GO" id="GO:0016020">
    <property type="term" value="C:membrane"/>
    <property type="evidence" value="ECO:0007669"/>
    <property type="project" value="UniProtKB-SubCell"/>
</dbReference>
<keyword evidence="9" id="KW-0677">Repeat</keyword>
<dbReference type="FunFam" id="2.60.120.430:FF:000004">
    <property type="entry name" value="Putative leucine-rich repeat receptor-like serine/threonine-protein kinase"/>
    <property type="match status" value="1"/>
</dbReference>
<evidence type="ECO:0000256" key="6">
    <source>
        <dbReference type="ARBA" id="ARBA00022679"/>
    </source>
</evidence>
<keyword evidence="4" id="KW-0597">Phosphoprotein</keyword>
<evidence type="ECO:0000256" key="11">
    <source>
        <dbReference type="ARBA" id="ARBA00022777"/>
    </source>
</evidence>
<evidence type="ECO:0000256" key="8">
    <source>
        <dbReference type="ARBA" id="ARBA00022729"/>
    </source>
</evidence>
<keyword evidence="5" id="KW-0433">Leucine-rich repeat</keyword>
<dbReference type="Pfam" id="PF13855">
    <property type="entry name" value="LRR_8"/>
    <property type="match status" value="2"/>
</dbReference>
<dbReference type="InterPro" id="IPR000719">
    <property type="entry name" value="Prot_kinase_dom"/>
</dbReference>
<dbReference type="InterPro" id="IPR001245">
    <property type="entry name" value="Ser-Thr/Tyr_kinase_cat_dom"/>
</dbReference>
<keyword evidence="22" id="KW-1185">Reference proteome</keyword>
<evidence type="ECO:0000259" key="20">
    <source>
        <dbReference type="PROSITE" id="PS50011"/>
    </source>
</evidence>
<name>A0A8X8CHX8_POPTO</name>
<dbReference type="Proteomes" id="UP000886885">
    <property type="component" value="Chromosome 11D"/>
</dbReference>
<dbReference type="PANTHER" id="PTHR48006">
    <property type="entry name" value="LEUCINE-RICH REPEAT-CONTAINING PROTEIN DDB_G0281931-RELATED"/>
    <property type="match status" value="1"/>
</dbReference>
<keyword evidence="6" id="KW-0808">Transferase</keyword>
<dbReference type="GO" id="GO:0005524">
    <property type="term" value="F:ATP binding"/>
    <property type="evidence" value="ECO:0007669"/>
    <property type="project" value="UniProtKB-KW"/>
</dbReference>
<keyword evidence="12" id="KW-0067">ATP-binding</keyword>
<dbReference type="FunFam" id="3.80.10.10:FF:000433">
    <property type="entry name" value="Putative LRR receptor-like serine/threonine-protein kinase isoform A"/>
    <property type="match status" value="1"/>
</dbReference>
<dbReference type="Pfam" id="PF00560">
    <property type="entry name" value="LRR_1"/>
    <property type="match status" value="1"/>
</dbReference>
<keyword evidence="8" id="KW-0732">Signal</keyword>
<keyword evidence="10" id="KW-0547">Nucleotide-binding</keyword>
<comment type="catalytic activity">
    <reaction evidence="18">
        <text>L-seryl-[protein] + ATP = O-phospho-L-seryl-[protein] + ADP + H(+)</text>
        <dbReference type="Rhea" id="RHEA:17989"/>
        <dbReference type="Rhea" id="RHEA-COMP:9863"/>
        <dbReference type="Rhea" id="RHEA-COMP:11604"/>
        <dbReference type="ChEBI" id="CHEBI:15378"/>
        <dbReference type="ChEBI" id="CHEBI:29999"/>
        <dbReference type="ChEBI" id="CHEBI:30616"/>
        <dbReference type="ChEBI" id="CHEBI:83421"/>
        <dbReference type="ChEBI" id="CHEBI:456216"/>
        <dbReference type="EC" id="2.7.11.1"/>
    </reaction>
</comment>
<evidence type="ECO:0000256" key="3">
    <source>
        <dbReference type="ARBA" id="ARBA00022527"/>
    </source>
</evidence>
<accession>A0A8X8CHX8</accession>
<evidence type="ECO:0000256" key="10">
    <source>
        <dbReference type="ARBA" id="ARBA00022741"/>
    </source>
</evidence>
<comment type="caution">
    <text evidence="21">The sequence shown here is derived from an EMBL/GenBank/DDBJ whole genome shotgun (WGS) entry which is preliminary data.</text>
</comment>
<dbReference type="PROSITE" id="PS50011">
    <property type="entry name" value="PROTEIN_KINASE_DOM"/>
    <property type="match status" value="1"/>
</dbReference>
<dbReference type="EC" id="2.7.11.1" evidence="2"/>
<evidence type="ECO:0000256" key="15">
    <source>
        <dbReference type="ARBA" id="ARBA00023170"/>
    </source>
</evidence>
<evidence type="ECO:0000313" key="21">
    <source>
        <dbReference type="EMBL" id="KAG6755194.1"/>
    </source>
</evidence>
<dbReference type="CDD" id="cd14066">
    <property type="entry name" value="STKc_IRAK"/>
    <property type="match status" value="1"/>
</dbReference>
<feature type="transmembrane region" description="Helical" evidence="19">
    <location>
        <begin position="644"/>
        <end position="668"/>
    </location>
</feature>
<evidence type="ECO:0000256" key="13">
    <source>
        <dbReference type="ARBA" id="ARBA00022989"/>
    </source>
</evidence>
<evidence type="ECO:0000256" key="2">
    <source>
        <dbReference type="ARBA" id="ARBA00012513"/>
    </source>
</evidence>
<feature type="domain" description="Protein kinase" evidence="20">
    <location>
        <begin position="705"/>
        <end position="987"/>
    </location>
</feature>
<organism evidence="21 22">
    <name type="scientific">Populus tomentosa</name>
    <name type="common">Chinese white poplar</name>
    <dbReference type="NCBI Taxonomy" id="118781"/>
    <lineage>
        <taxon>Eukaryota</taxon>
        <taxon>Viridiplantae</taxon>
        <taxon>Streptophyta</taxon>
        <taxon>Embryophyta</taxon>
        <taxon>Tracheophyta</taxon>
        <taxon>Spermatophyta</taxon>
        <taxon>Magnoliopsida</taxon>
        <taxon>eudicotyledons</taxon>
        <taxon>Gunneridae</taxon>
        <taxon>Pentapetalae</taxon>
        <taxon>rosids</taxon>
        <taxon>fabids</taxon>
        <taxon>Malpighiales</taxon>
        <taxon>Salicaceae</taxon>
        <taxon>Saliceae</taxon>
        <taxon>Populus</taxon>
    </lineage>
</organism>
<reference evidence="21" key="1">
    <citation type="journal article" date="2020" name="bioRxiv">
        <title>Hybrid origin of Populus tomentosa Carr. identified through genome sequencing and phylogenomic analysis.</title>
        <authorList>
            <person name="An X."/>
            <person name="Gao K."/>
            <person name="Chen Z."/>
            <person name="Li J."/>
            <person name="Yang X."/>
            <person name="Yang X."/>
            <person name="Zhou J."/>
            <person name="Guo T."/>
            <person name="Zhao T."/>
            <person name="Huang S."/>
            <person name="Miao D."/>
            <person name="Khan W.U."/>
            <person name="Rao P."/>
            <person name="Ye M."/>
            <person name="Lei B."/>
            <person name="Liao W."/>
            <person name="Wang J."/>
            <person name="Ji L."/>
            <person name="Li Y."/>
            <person name="Guo B."/>
            <person name="Mustafa N.S."/>
            <person name="Li S."/>
            <person name="Yun Q."/>
            <person name="Keller S.R."/>
            <person name="Mao J."/>
            <person name="Zhang R."/>
            <person name="Strauss S.H."/>
        </authorList>
    </citation>
    <scope>NUCLEOTIDE SEQUENCE</scope>
    <source>
        <strain evidence="21">GM15</strain>
        <tissue evidence="21">Leaf</tissue>
    </source>
</reference>
<keyword evidence="7 19" id="KW-0812">Transmembrane</keyword>
<dbReference type="InterPro" id="IPR008271">
    <property type="entry name" value="Ser/Thr_kinase_AS"/>
</dbReference>
<dbReference type="InterPro" id="IPR021720">
    <property type="entry name" value="Malectin_dom"/>
</dbReference>
<dbReference type="Pfam" id="PF07714">
    <property type="entry name" value="PK_Tyr_Ser-Thr"/>
    <property type="match status" value="1"/>
</dbReference>
<keyword evidence="14 19" id="KW-0472">Membrane</keyword>
<dbReference type="OrthoDB" id="4062651at2759"/>
<comment type="subcellular location">
    <subcellularLocation>
        <location evidence="1">Membrane</location>
        <topology evidence="1">Single-pass type I membrane protein</topology>
    </subcellularLocation>
</comment>
<evidence type="ECO:0000313" key="22">
    <source>
        <dbReference type="Proteomes" id="UP000886885"/>
    </source>
</evidence>
<comment type="catalytic activity">
    <reaction evidence="17">
        <text>L-threonyl-[protein] + ATP = O-phospho-L-threonyl-[protein] + ADP + H(+)</text>
        <dbReference type="Rhea" id="RHEA:46608"/>
        <dbReference type="Rhea" id="RHEA-COMP:11060"/>
        <dbReference type="Rhea" id="RHEA-COMP:11605"/>
        <dbReference type="ChEBI" id="CHEBI:15378"/>
        <dbReference type="ChEBI" id="CHEBI:30013"/>
        <dbReference type="ChEBI" id="CHEBI:30616"/>
        <dbReference type="ChEBI" id="CHEBI:61977"/>
        <dbReference type="ChEBI" id="CHEBI:456216"/>
        <dbReference type="EC" id="2.7.11.1"/>
    </reaction>
</comment>
<evidence type="ECO:0000256" key="1">
    <source>
        <dbReference type="ARBA" id="ARBA00004479"/>
    </source>
</evidence>
<feature type="transmembrane region" description="Helical" evidence="19">
    <location>
        <begin position="1343"/>
        <end position="1366"/>
    </location>
</feature>
<dbReference type="PROSITE" id="PS00108">
    <property type="entry name" value="PROTEIN_KINASE_ST"/>
    <property type="match status" value="1"/>
</dbReference>
<keyword evidence="16" id="KW-0325">Glycoprotein</keyword>
<evidence type="ECO:0000256" key="18">
    <source>
        <dbReference type="ARBA" id="ARBA00048679"/>
    </source>
</evidence>
<dbReference type="InterPro" id="IPR051824">
    <property type="entry name" value="LRR_Rcpt-Like_S/T_Kinase"/>
</dbReference>
<evidence type="ECO:0000256" key="9">
    <source>
        <dbReference type="ARBA" id="ARBA00022737"/>
    </source>
</evidence>
<keyword evidence="13 19" id="KW-1133">Transmembrane helix</keyword>
<dbReference type="FunFam" id="3.30.200.20:FF:000217">
    <property type="entry name" value="probable LRR receptor-like serine/threonine-protein kinase At1g53430"/>
    <property type="match status" value="1"/>
</dbReference>
<evidence type="ECO:0000256" key="12">
    <source>
        <dbReference type="ARBA" id="ARBA00022840"/>
    </source>
</evidence>
<keyword evidence="3" id="KW-0723">Serine/threonine-protein kinase</keyword>
<sequence>MAFVQSLSKNVSVLVFGLVLLNCFFVDKFRSHAQVTPLLPEDEVQILKTISSKLQNSNWTIDRTSCGSAQWNLTIVGGDKIQSNVTCDCTFNSSTVCHVISLYVLVSLYPTFFFGFIKDRDGHVSTNALIGGIKLKQSLMGDFYLEFGTGPIFKLKGFNLTGVLPSEFRNLTNLREIDLSRNYINGSIPASLAELPNLQTLSLLANRITGSIPREFGSMATLESLVLEDNLLGGSLHPDLGNLRSLKRLLLSANNFTGTIPDTFGNLKNLTDFRIDGSELSGKIPNFIENWTNIERLDLQGTSMEGPIPSTISLLKNLKELRISDLNGSSSTFPDLQDMKNMTTLILRSCSLNGSIQEYIGDMASLVTLDLSFNKFTGQIPVALESLAKLRFMFLNNNLLTGEVPGWILNSKNKELNLVSSHVTTGNNTISWCLNKDLVCSKKPEYHSLFINCGGNSMTVGDNEYEEDATFGGAAEFVSLSERWGYSSTGTYMNNDGAGYKAENSFGLNVTGEGFYQTARLAPQSLKYYALCMRAGSYKVKLHFAEIMYSNDSTFSSLGRRIFDISIQGDVVRKDFNIMEKAGGVGIGIAEEFDSIIVNGSTLEIDLYWSGKGTTAVPDRGVYGPLISAITVTPNYKVDNSDGLSVGAIIGIVAASCVLAALALLVLWRKGYLGEKYHEDKDLRALDLQTGYFSLRQIKNATNNFDPANKIGEGGFGPVYKGVLSDGTVIAVKQLSSKSKQGNREFVNEIGMISALQHPHLVKLYGCCIEGNQLLLVYEYLENNSLARALFGRDEHQIKMDWQTRKKILLGIARGLAYLHEESRLKIVHRDIKATNVLLDKDLNAKISDFGLAKLDEEENTHISTRIAGTIGYMAPEYAMRGYLTDKADVYSFGVVVLEIVSGKSNTNYRPKEEFVYLLDWAYVLQEQGNLLELVDPNLGSNYSEEEAMRILNLALLCTNPSPSLRPLMSSAVSMIEGQIPVQAPIVKRGTMNEEARFKAFELLSQDSQTHVSNTSQSSLVQKSISMDGPWMDSEISTQRLLRNQEIANYNHSILNIILWTHAPKLKIPYYTTKPLLLFNSSKYHVVSAQLVSLAIAAMNESELQENDHDDESIHNRNEFLRFDYKSYVDSLGLCDALKCCPLKFVINGADKSFSGESWKDYRGSSSKGCQVYGEYAFEQKGKNSGTLQEKEMESAKMGTDVLERSKDGFSGSNEWKKEHVDVSEVVTSPSGNYTEFPFNFVAFFALILMKFMGFRFNLLKCQSESTAVDRKYSNEVRVEFLSALGKVTASSSQPCIMRYKPTHPCKYKAGAGIPEIYAASLSLESELPRLKRLIWLWKRTTFVWISFILFLTELMFALVFCRPIIIPRGRPRIPYTKKGLSQTSFPGTKATEN</sequence>
<evidence type="ECO:0000256" key="5">
    <source>
        <dbReference type="ARBA" id="ARBA00022614"/>
    </source>
</evidence>
<keyword evidence="15" id="KW-0675">Receptor</keyword>